<dbReference type="EC" id="3.1.1.-" evidence="5"/>
<proteinExistence type="inferred from homology"/>
<dbReference type="OrthoDB" id="2015280at2759"/>
<dbReference type="OMA" id="MEREIVF"/>
<dbReference type="GO" id="GO:0052793">
    <property type="term" value="F:pectin acetylesterase activity"/>
    <property type="evidence" value="ECO:0000318"/>
    <property type="project" value="GO_Central"/>
</dbReference>
<reference evidence="7" key="1">
    <citation type="journal article" date="2016" name="Nature">
        <title>The genome of the seagrass Zostera marina reveals angiosperm adaptation to the sea.</title>
        <authorList>
            <person name="Olsen J.L."/>
            <person name="Rouze P."/>
            <person name="Verhelst B."/>
            <person name="Lin Y.-C."/>
            <person name="Bayer T."/>
            <person name="Collen J."/>
            <person name="Dattolo E."/>
            <person name="De Paoli E."/>
            <person name="Dittami S."/>
            <person name="Maumus F."/>
            <person name="Michel G."/>
            <person name="Kersting A."/>
            <person name="Lauritano C."/>
            <person name="Lohaus R."/>
            <person name="Toepel M."/>
            <person name="Tonon T."/>
            <person name="Vanneste K."/>
            <person name="Amirebrahimi M."/>
            <person name="Brakel J."/>
            <person name="Bostroem C."/>
            <person name="Chovatia M."/>
            <person name="Grimwood J."/>
            <person name="Jenkins J.W."/>
            <person name="Jueterbock A."/>
            <person name="Mraz A."/>
            <person name="Stam W.T."/>
            <person name="Tice H."/>
            <person name="Bornberg-Bauer E."/>
            <person name="Green P.J."/>
            <person name="Pearson G.A."/>
            <person name="Procaccini G."/>
            <person name="Duarte C.M."/>
            <person name="Schmutz J."/>
            <person name="Reusch T.B.H."/>
            <person name="Van de Peer Y."/>
        </authorList>
    </citation>
    <scope>NUCLEOTIDE SEQUENCE [LARGE SCALE GENOMIC DNA]</scope>
    <source>
        <strain evidence="7">cv. Finnish</strain>
    </source>
</reference>
<dbReference type="AlphaFoldDB" id="A0A0K9PD66"/>
<keyword evidence="5" id="KW-0732">Signal</keyword>
<dbReference type="InterPro" id="IPR004963">
    <property type="entry name" value="PAE/NOTUM"/>
</dbReference>
<dbReference type="EMBL" id="LFYR01000935">
    <property type="protein sequence ID" value="KMZ66929.1"/>
    <property type="molecule type" value="Genomic_DNA"/>
</dbReference>
<organism evidence="6 7">
    <name type="scientific">Zostera marina</name>
    <name type="common">Eelgrass</name>
    <dbReference type="NCBI Taxonomy" id="29655"/>
    <lineage>
        <taxon>Eukaryota</taxon>
        <taxon>Viridiplantae</taxon>
        <taxon>Streptophyta</taxon>
        <taxon>Embryophyta</taxon>
        <taxon>Tracheophyta</taxon>
        <taxon>Spermatophyta</taxon>
        <taxon>Magnoliopsida</taxon>
        <taxon>Liliopsida</taxon>
        <taxon>Zosteraceae</taxon>
        <taxon>Zostera</taxon>
    </lineage>
</organism>
<dbReference type="Proteomes" id="UP000036987">
    <property type="component" value="Unassembled WGS sequence"/>
</dbReference>
<keyword evidence="5" id="KW-0961">Cell wall biogenesis/degradation</keyword>
<comment type="caution">
    <text evidence="6">The sequence shown here is derived from an EMBL/GenBank/DDBJ whole genome shotgun (WGS) entry which is preliminary data.</text>
</comment>
<keyword evidence="5" id="KW-0378">Hydrolase</keyword>
<dbReference type="STRING" id="29655.A0A0K9PD66"/>
<evidence type="ECO:0000313" key="6">
    <source>
        <dbReference type="EMBL" id="KMZ66929.1"/>
    </source>
</evidence>
<feature type="chain" id="PRO_5008810026" description="Pectin acetylesterase" evidence="5">
    <location>
        <begin position="22"/>
        <end position="411"/>
    </location>
</feature>
<evidence type="ECO:0000256" key="4">
    <source>
        <dbReference type="ARBA" id="ARBA00022512"/>
    </source>
</evidence>
<sequence>MRCLWGVLTVVGLFLLPIAHGLGGFNETATDVSLFNSRHRGVVNPNALMVEQTLITSAASKGAVCLDGTLPAYHLHRGYGAGANNWVVHLEGGGWCNNRRTCVFRKTTEHGSSDHMDKMIPFEGILSNKADENPDFYNWNRVKVRYCDGASFSGEGYHEEGNLFFRGQRIWSVAIDELMSKGLKNAKQALLSGCSAGGLSAILHCDEFREFFPKSTRVKCLGDAGFFLDVVDIAGDRALRTFFEGVVTLQGAAKNLPKSCTSKMDPNLCLFPQYIVSNIKTPLFLLNSAYDLWQVYEAVAPKKADPSGAWMQCKKNLATCTSSQISTFQGFRNEMLHAVRSFSQSSKNGLFLNSCFSHCQSEIPDDWFSRNSPQMKRMKIAQAFGDWFFERSAIKIIDCPYPCDKTCHHLN</sequence>
<feature type="signal peptide" evidence="5">
    <location>
        <begin position="1"/>
        <end position="21"/>
    </location>
</feature>
<evidence type="ECO:0000313" key="7">
    <source>
        <dbReference type="Proteomes" id="UP000036987"/>
    </source>
</evidence>
<evidence type="ECO:0000256" key="1">
    <source>
        <dbReference type="ARBA" id="ARBA00003534"/>
    </source>
</evidence>
<keyword evidence="5" id="KW-0964">Secreted</keyword>
<name>A0A0K9PD66_ZOSMR</name>
<protein>
    <recommendedName>
        <fullName evidence="5">Pectin acetylesterase</fullName>
        <ecNumber evidence="5">3.1.1.-</ecNumber>
    </recommendedName>
</protein>
<dbReference type="GO" id="GO:0009505">
    <property type="term" value="C:plant-type cell wall"/>
    <property type="evidence" value="ECO:0000318"/>
    <property type="project" value="GO_Central"/>
</dbReference>
<comment type="subcellular location">
    <subcellularLocation>
        <location evidence="2 5">Secreted</location>
        <location evidence="2 5">Cell wall</location>
    </subcellularLocation>
</comment>
<dbReference type="GO" id="GO:0071555">
    <property type="term" value="P:cell wall organization"/>
    <property type="evidence" value="ECO:0000318"/>
    <property type="project" value="GO_Central"/>
</dbReference>
<keyword evidence="7" id="KW-1185">Reference proteome</keyword>
<keyword evidence="4 5" id="KW-0134">Cell wall</keyword>
<dbReference type="PANTHER" id="PTHR21562">
    <property type="entry name" value="NOTUM-RELATED"/>
    <property type="match status" value="1"/>
</dbReference>
<gene>
    <name evidence="6" type="ORF">ZOSMA_281G00100</name>
</gene>
<comment type="similarity">
    <text evidence="3 5">Belongs to the pectinacetylesterase family.</text>
</comment>
<comment type="function">
    <text evidence="1 5">Hydrolyzes acetyl esters in homogalacturonan regions of pectin. In type I primary cell wall, galacturonic acid residues of pectin can be acetylated at the O-2 and O-3 positions. Decreasing the degree of acetylation of pectin gels in vitro alters their physical properties.</text>
</comment>
<evidence type="ECO:0000256" key="3">
    <source>
        <dbReference type="ARBA" id="ARBA00005784"/>
    </source>
</evidence>
<evidence type="ECO:0000256" key="5">
    <source>
        <dbReference type="RuleBase" id="RU363114"/>
    </source>
</evidence>
<evidence type="ECO:0000256" key="2">
    <source>
        <dbReference type="ARBA" id="ARBA00004191"/>
    </source>
</evidence>
<accession>A0A0K9PD66</accession>
<dbReference type="PANTHER" id="PTHR21562:SF5">
    <property type="entry name" value="PECTIN ACETYLESTERASE 12"/>
    <property type="match status" value="1"/>
</dbReference>
<dbReference type="Pfam" id="PF03283">
    <property type="entry name" value="PAE"/>
    <property type="match status" value="1"/>
</dbReference>